<feature type="transmembrane region" description="Helical" evidence="1">
    <location>
        <begin position="14"/>
        <end position="33"/>
    </location>
</feature>
<protein>
    <submittedName>
        <fullName evidence="2">Membrane protein</fullName>
    </submittedName>
</protein>
<evidence type="ECO:0000313" key="2">
    <source>
        <dbReference type="EMBL" id="QED11543.1"/>
    </source>
</evidence>
<sequence>MKGTTMEKKTWKKIALSSAAVAVASIVVIFKLVSELEEVSDAHTDALKQLADADLIQNLKINGEPYEADL</sequence>
<dbReference type="KEGG" id="vg:77936415"/>
<accession>A0A5B8WGD0</accession>
<dbReference type="EMBL" id="MN183282">
    <property type="protein sequence ID" value="QED11543.1"/>
    <property type="molecule type" value="Genomic_DNA"/>
</dbReference>
<keyword evidence="1" id="KW-0812">Transmembrane</keyword>
<organism evidence="2 3">
    <name type="scientific">Arthrobacter phage Qui</name>
    <dbReference type="NCBI Taxonomy" id="2603260"/>
    <lineage>
        <taxon>Viruses</taxon>
        <taxon>Duplodnaviria</taxon>
        <taxon>Heunggongvirae</taxon>
        <taxon>Uroviricota</taxon>
        <taxon>Caudoviricetes</taxon>
        <taxon>Quivirus</taxon>
        <taxon>Quivirus qui</taxon>
    </lineage>
</organism>
<evidence type="ECO:0000256" key="1">
    <source>
        <dbReference type="SAM" id="Phobius"/>
    </source>
</evidence>
<dbReference type="Proteomes" id="UP000321915">
    <property type="component" value="Segment"/>
</dbReference>
<keyword evidence="3" id="KW-1185">Reference proteome</keyword>
<keyword evidence="1" id="KW-0472">Membrane</keyword>
<proteinExistence type="predicted"/>
<reference evidence="2 3" key="1">
    <citation type="submission" date="2019-07" db="EMBL/GenBank/DDBJ databases">
        <authorList>
            <person name="Abdullah A."/>
            <person name="Lima G.C."/>
            <person name="Cuneo C.K."/>
            <person name="Ennest D.C."/>
            <person name="Fritz K.J."/>
            <person name="Johnson B.T."/>
            <person name="Larson S.M."/>
            <person name="Lemunyete M.N."/>
            <person name="Murray M.B."/>
            <person name="Osmond D.E."/>
            <person name="Patras K.A."/>
            <person name="Ransibrahmanakul S."/>
            <person name="Simpson K.A."/>
            <person name="Thull B.S."/>
            <person name="Wetzel S."/>
            <person name="Bonilla J.A."/>
            <person name="Klyczek K."/>
            <person name="Garlena R.A."/>
            <person name="Russell D.A."/>
            <person name="Pope W.H."/>
            <person name="Jacobs-Sera D."/>
            <person name="Hatfull G.F."/>
        </authorList>
    </citation>
    <scope>NUCLEOTIDE SEQUENCE [LARGE SCALE GENOMIC DNA]</scope>
</reference>
<name>A0A5B8WGD0_9CAUD</name>
<evidence type="ECO:0000313" key="3">
    <source>
        <dbReference type="Proteomes" id="UP000321915"/>
    </source>
</evidence>
<gene>
    <name evidence="2" type="primary">53</name>
    <name evidence="2" type="ORF">SEA_QUI_53</name>
</gene>
<dbReference type="RefSeq" id="YP_010660419.1">
    <property type="nucleotide sequence ID" value="NC_070877.1"/>
</dbReference>
<keyword evidence="1" id="KW-1133">Transmembrane helix</keyword>
<dbReference type="GeneID" id="77936415"/>